<evidence type="ECO:0000256" key="1">
    <source>
        <dbReference type="SAM" id="MobiDB-lite"/>
    </source>
</evidence>
<feature type="region of interest" description="Disordered" evidence="1">
    <location>
        <begin position="1"/>
        <end position="31"/>
    </location>
</feature>
<evidence type="ECO:0000313" key="3">
    <source>
        <dbReference type="Proteomes" id="UP000198688"/>
    </source>
</evidence>
<protein>
    <recommendedName>
        <fullName evidence="4">VRR-NUC domain-containing protein</fullName>
    </recommendedName>
</protein>
<dbReference type="STRING" id="113562.SAMN04489716_6891"/>
<sequence length="222" mass="24830">MSRRTAASRIPGARAPRAAPPTPGPDEELEAPLQKYVRAECRERDLLHYHTARSDRSEPGFPDSVIVGPRGVLFRELKSGTGRPNADQVVWLQRLQDAGADADIWTPQDRRSGRILNELNWVARRAPAPADTVGDDLAKLLYLFENTHPAADLHWDAGSRHVDRHRWQLRADTVLRMVRAALPSTPEQAGAWMRRHGLIRPSPAQIFRALDEALTRTSPGGR</sequence>
<evidence type="ECO:0000313" key="2">
    <source>
        <dbReference type="EMBL" id="SDT74144.1"/>
    </source>
</evidence>
<gene>
    <name evidence="2" type="ORF">SAMN04489716_6891</name>
</gene>
<dbReference type="OrthoDB" id="4200941at2"/>
<dbReference type="InterPro" id="IPR011856">
    <property type="entry name" value="tRNA_endonuc-like_dom_sf"/>
</dbReference>
<dbReference type="GO" id="GO:0003676">
    <property type="term" value="F:nucleic acid binding"/>
    <property type="evidence" value="ECO:0007669"/>
    <property type="project" value="InterPro"/>
</dbReference>
<dbReference type="Proteomes" id="UP000198688">
    <property type="component" value="Chromosome I"/>
</dbReference>
<keyword evidence="3" id="KW-1185">Reference proteome</keyword>
<dbReference type="Gene3D" id="3.40.1350.10">
    <property type="match status" value="1"/>
</dbReference>
<accession>A0A1H2CUV0</accession>
<organism evidence="2 3">
    <name type="scientific">Actinoplanes derwentensis</name>
    <dbReference type="NCBI Taxonomy" id="113562"/>
    <lineage>
        <taxon>Bacteria</taxon>
        <taxon>Bacillati</taxon>
        <taxon>Actinomycetota</taxon>
        <taxon>Actinomycetes</taxon>
        <taxon>Micromonosporales</taxon>
        <taxon>Micromonosporaceae</taxon>
        <taxon>Actinoplanes</taxon>
    </lineage>
</organism>
<dbReference type="AlphaFoldDB" id="A0A1H2CUV0"/>
<dbReference type="EMBL" id="LT629758">
    <property type="protein sequence ID" value="SDT74144.1"/>
    <property type="molecule type" value="Genomic_DNA"/>
</dbReference>
<feature type="compositionally biased region" description="Low complexity" evidence="1">
    <location>
        <begin position="7"/>
        <end position="17"/>
    </location>
</feature>
<evidence type="ECO:0008006" key="4">
    <source>
        <dbReference type="Google" id="ProtNLM"/>
    </source>
</evidence>
<proteinExistence type="predicted"/>
<dbReference type="RefSeq" id="WP_092550645.1">
    <property type="nucleotide sequence ID" value="NZ_BOMJ01000003.1"/>
</dbReference>
<reference evidence="2 3" key="1">
    <citation type="submission" date="2016-10" db="EMBL/GenBank/DDBJ databases">
        <authorList>
            <person name="de Groot N.N."/>
        </authorList>
    </citation>
    <scope>NUCLEOTIDE SEQUENCE [LARGE SCALE GENOMIC DNA]</scope>
    <source>
        <strain evidence="2 3">DSM 43941</strain>
    </source>
</reference>
<name>A0A1H2CUV0_9ACTN</name>